<dbReference type="CDD" id="cd01392">
    <property type="entry name" value="HTH_LacI"/>
    <property type="match status" value="1"/>
</dbReference>
<dbReference type="CDD" id="cd06267">
    <property type="entry name" value="PBP1_LacI_sugar_binding-like"/>
    <property type="match status" value="1"/>
</dbReference>
<dbReference type="PROSITE" id="PS50932">
    <property type="entry name" value="HTH_LACI_2"/>
    <property type="match status" value="1"/>
</dbReference>
<protein>
    <submittedName>
        <fullName evidence="6">LacI family transcriptional regulator</fullName>
    </submittedName>
</protein>
<dbReference type="AlphaFoldDB" id="A0A6L5X8K8"/>
<keyword evidence="2" id="KW-0238">DNA-binding</keyword>
<dbReference type="PANTHER" id="PTHR30146:SF109">
    <property type="entry name" value="HTH-TYPE TRANSCRIPTIONAL REGULATOR GALS"/>
    <property type="match status" value="1"/>
</dbReference>
<feature type="domain" description="HTH cro/C1-type" evidence="5">
    <location>
        <begin position="4"/>
        <end position="47"/>
    </location>
</feature>
<dbReference type="PROSITE" id="PS50943">
    <property type="entry name" value="HTH_CROC1"/>
    <property type="match status" value="1"/>
</dbReference>
<evidence type="ECO:0000256" key="2">
    <source>
        <dbReference type="ARBA" id="ARBA00023125"/>
    </source>
</evidence>
<feature type="domain" description="HTH lacI-type" evidence="4">
    <location>
        <begin position="3"/>
        <end position="57"/>
    </location>
</feature>
<dbReference type="PANTHER" id="PTHR30146">
    <property type="entry name" value="LACI-RELATED TRANSCRIPTIONAL REPRESSOR"/>
    <property type="match status" value="1"/>
</dbReference>
<dbReference type="PROSITE" id="PS00356">
    <property type="entry name" value="HTH_LACI_1"/>
    <property type="match status" value="1"/>
</dbReference>
<keyword evidence="3" id="KW-0804">Transcription</keyword>
<evidence type="ECO:0000313" key="6">
    <source>
        <dbReference type="EMBL" id="MSS15708.1"/>
    </source>
</evidence>
<dbReference type="InterPro" id="IPR010982">
    <property type="entry name" value="Lambda_DNA-bd_dom_sf"/>
</dbReference>
<keyword evidence="7" id="KW-1185">Reference proteome</keyword>
<dbReference type="InterPro" id="IPR001387">
    <property type="entry name" value="Cro/C1-type_HTH"/>
</dbReference>
<dbReference type="GO" id="GO:0000976">
    <property type="term" value="F:transcription cis-regulatory region binding"/>
    <property type="evidence" value="ECO:0007669"/>
    <property type="project" value="TreeGrafter"/>
</dbReference>
<dbReference type="Pfam" id="PF13377">
    <property type="entry name" value="Peripla_BP_3"/>
    <property type="match status" value="1"/>
</dbReference>
<dbReference type="SUPFAM" id="SSF47413">
    <property type="entry name" value="lambda repressor-like DNA-binding domains"/>
    <property type="match status" value="1"/>
</dbReference>
<evidence type="ECO:0000259" key="4">
    <source>
        <dbReference type="PROSITE" id="PS50932"/>
    </source>
</evidence>
<evidence type="ECO:0000259" key="5">
    <source>
        <dbReference type="PROSITE" id="PS50943"/>
    </source>
</evidence>
<proteinExistence type="predicted"/>
<accession>A0A6L5X8K8</accession>
<dbReference type="InterPro" id="IPR000843">
    <property type="entry name" value="HTH_LacI"/>
</dbReference>
<gene>
    <name evidence="6" type="ORF">FYJ35_11820</name>
</gene>
<organism evidence="6 7">
    <name type="scientific">Porcincola intestinalis</name>
    <dbReference type="NCBI Taxonomy" id="2606632"/>
    <lineage>
        <taxon>Bacteria</taxon>
        <taxon>Bacillati</taxon>
        <taxon>Bacillota</taxon>
        <taxon>Clostridia</taxon>
        <taxon>Lachnospirales</taxon>
        <taxon>Lachnospiraceae</taxon>
        <taxon>Porcincola</taxon>
    </lineage>
</organism>
<keyword evidence="1" id="KW-0805">Transcription regulation</keyword>
<dbReference type="EMBL" id="VULZ01000014">
    <property type="protein sequence ID" value="MSS15708.1"/>
    <property type="molecule type" value="Genomic_DNA"/>
</dbReference>
<dbReference type="SUPFAM" id="SSF53822">
    <property type="entry name" value="Periplasmic binding protein-like I"/>
    <property type="match status" value="1"/>
</dbReference>
<comment type="caution">
    <text evidence="6">The sequence shown here is derived from an EMBL/GenBank/DDBJ whole genome shotgun (WGS) entry which is preliminary data.</text>
</comment>
<sequence>MAATIKDIAKMVGVSPSTVSRVVNRTAPISEETQEKIREAMKKLNYHPNSTARNLASGASCTIGLVIDAADEGTFANSFFNRSVYAIEKTLQEHAYSLLITNNRPVSSIRSLVYEKRVDGLIIPPASLDEETVKFLEEEHFPFVVLGEPEIGQTRTTWVDVDNRKGSREAVVHLCRQGFRRIVMIVRNDRTVFARNRIYGYQDGVTEICPPQVIYVEEPDGQPRPPEQADAEFWTDGQAAKLEELAVRLVGEGKADAFLCADNEIAYHVLRALRGAGIRIPEEAGVVTFDNYPLAPFMDPPLTAVDVDTSRLGKAAAELLIQSIHEADRPPRQVLIGASLIRRMSSAGKEGQ</sequence>
<name>A0A6L5X8K8_9FIRM</name>
<dbReference type="InterPro" id="IPR046335">
    <property type="entry name" value="LacI/GalR-like_sensor"/>
</dbReference>
<dbReference type="Gene3D" id="1.10.260.40">
    <property type="entry name" value="lambda repressor-like DNA-binding domains"/>
    <property type="match status" value="1"/>
</dbReference>
<reference evidence="6 7" key="1">
    <citation type="submission" date="2019-08" db="EMBL/GenBank/DDBJ databases">
        <title>In-depth cultivation of the pig gut microbiome towards novel bacterial diversity and tailored functional studies.</title>
        <authorList>
            <person name="Wylensek D."/>
            <person name="Hitch T.C.A."/>
            <person name="Clavel T."/>
        </authorList>
    </citation>
    <scope>NUCLEOTIDE SEQUENCE [LARGE SCALE GENOMIC DNA]</scope>
    <source>
        <strain evidence="6 7">Oil+RF-744-WCA-WT-11</strain>
    </source>
</reference>
<dbReference type="Proteomes" id="UP000481852">
    <property type="component" value="Unassembled WGS sequence"/>
</dbReference>
<dbReference type="InterPro" id="IPR028082">
    <property type="entry name" value="Peripla_BP_I"/>
</dbReference>
<dbReference type="RefSeq" id="WP_154526825.1">
    <property type="nucleotide sequence ID" value="NZ_VULZ01000014.1"/>
</dbReference>
<evidence type="ECO:0000256" key="1">
    <source>
        <dbReference type="ARBA" id="ARBA00023015"/>
    </source>
</evidence>
<evidence type="ECO:0000256" key="3">
    <source>
        <dbReference type="ARBA" id="ARBA00023163"/>
    </source>
</evidence>
<dbReference type="Pfam" id="PF00356">
    <property type="entry name" value="LacI"/>
    <property type="match status" value="1"/>
</dbReference>
<dbReference type="Gene3D" id="3.40.50.2300">
    <property type="match status" value="2"/>
</dbReference>
<dbReference type="SMART" id="SM00354">
    <property type="entry name" value="HTH_LACI"/>
    <property type="match status" value="1"/>
</dbReference>
<dbReference type="GO" id="GO:0003700">
    <property type="term" value="F:DNA-binding transcription factor activity"/>
    <property type="evidence" value="ECO:0007669"/>
    <property type="project" value="TreeGrafter"/>
</dbReference>
<evidence type="ECO:0000313" key="7">
    <source>
        <dbReference type="Proteomes" id="UP000481852"/>
    </source>
</evidence>
<dbReference type="PRINTS" id="PR00036">
    <property type="entry name" value="HTHLACI"/>
</dbReference>